<dbReference type="Proteomes" id="UP000220214">
    <property type="component" value="Chromosome 11"/>
</dbReference>
<dbReference type="Proteomes" id="UP000516480">
    <property type="component" value="Chromosome 11"/>
</dbReference>
<organism evidence="1 6">
    <name type="scientific">Plasmodium berghei</name>
    <dbReference type="NCBI Taxonomy" id="5821"/>
    <lineage>
        <taxon>Eukaryota</taxon>
        <taxon>Sar</taxon>
        <taxon>Alveolata</taxon>
        <taxon>Apicomplexa</taxon>
        <taxon>Aconoidasida</taxon>
        <taxon>Haemosporida</taxon>
        <taxon>Plasmodiidae</taxon>
        <taxon>Plasmodium</taxon>
        <taxon>Plasmodium (Vinckeia)</taxon>
    </lineage>
</organism>
<evidence type="ECO:0000313" key="8">
    <source>
        <dbReference type="Proteomes" id="UP000219974"/>
    </source>
</evidence>
<dbReference type="EMBL" id="LT614637">
    <property type="protein sequence ID" value="SCN26763.1"/>
    <property type="molecule type" value="Genomic_DNA"/>
</dbReference>
<dbReference type="EMBL" id="LT160031">
    <property type="protein sequence ID" value="CXI63066.1"/>
    <property type="molecule type" value="Genomic_DNA"/>
</dbReference>
<name>A0A0Y9XRF0_PLABE</name>
<proteinExistence type="predicted"/>
<protein>
    <submittedName>
        <fullName evidence="1">Uncharacterized protein</fullName>
    </submittedName>
</protein>
<dbReference type="EMBL" id="LT608147">
    <property type="protein sequence ID" value="SCM23765.1"/>
    <property type="molecule type" value="Genomic_DNA"/>
</dbReference>
<dbReference type="OMA" id="KIQFMPQ"/>
<evidence type="ECO:0000313" key="5">
    <source>
        <dbReference type="EMBL" id="SCO63182.1"/>
    </source>
</evidence>
<dbReference type="Proteomes" id="UP000219860">
    <property type="component" value="Chromosome 11"/>
</dbReference>
<gene>
    <name evidence="1" type="ORF">PBK173_000282700</name>
    <name evidence="3" type="ORF">PBNK65E_000274900</name>
    <name evidence="2" type="ORF">PBNK65NY_000274100</name>
    <name evidence="5" type="ORF">PBSP11A_000274100</name>
    <name evidence="4" type="ORF">PBSP11RLL_000274400</name>
</gene>
<evidence type="ECO:0000313" key="7">
    <source>
        <dbReference type="Proteomes" id="UP000219860"/>
    </source>
</evidence>
<dbReference type="AlphaFoldDB" id="A0A0Y9XRF0"/>
<evidence type="ECO:0000313" key="10">
    <source>
        <dbReference type="Proteomes" id="UP000516480"/>
    </source>
</evidence>
<sequence>MWKIKYLNNLAKGYFNNEGIRLCKYCERTITYTPSYNRNGNIKNNYCSILGYKKNHYHGINSEKNLNNILNEVDKILNGNNFTVYIKNKEENNENKLSLKKEHEIDVFKMLNILNKIIILIKEENGEFRINVWKNSTFKNLLSYIKLKISIFNYNEMFLFILCFSKIQFIPQVLLEEVLVKLNEESYLSNFFKDNVNKFFQFIFIFSSFKNLKNVASRQDFLQFVNEYINVILTQGFSNNKNEQNNIHKISLDCYMLLSSAMYNMNVKNEILLHEVCNEIISFLNEHKIDETFDDGINVAKKIINIYFSYSSLGFNNYYFYEKLNSFLYNVIEGVPLSSSLTLLLTISTLKEKKNYNFPLCLLSIIENKFINHFYALDQKDLLLLIYLFTYLKLYMSNYEQYVCMLDYLFNVHNFNLLNDCDVYDKAKLVQIYFSLKGGIDYKKTEDHISQINTFELEYRTVSKQIKDFNKNNLNVKINEKNISYVQNDEEKGDRHENKKQIYDDNKNEIKNIILKELHNKGVLQKIEQNVNGNMEIKEIAIDDDDFNEKKHEHVQEEIEIINKIINDKINGKIFKVNNIKRNIYINNYYFSHLYLHIEKGQKSNNKIYDKYVINLCTNENTDYFGKIDIYTNMKREHLLDLHIKYIPIDLLKWKNLSHHEKEKLLIQKLIDEDDDVQYFA</sequence>
<dbReference type="Proteomes" id="UP000219974">
    <property type="component" value="Chromosome 11"/>
</dbReference>
<evidence type="ECO:0000313" key="6">
    <source>
        <dbReference type="Proteomes" id="UP000069549"/>
    </source>
</evidence>
<dbReference type="OrthoDB" id="372396at2759"/>
<accession>A0A0Y9XRF0</accession>
<evidence type="ECO:0000313" key="3">
    <source>
        <dbReference type="EMBL" id="SCN26763.1"/>
    </source>
</evidence>
<evidence type="ECO:0000313" key="4">
    <source>
        <dbReference type="EMBL" id="SCO61093.1"/>
    </source>
</evidence>
<dbReference type="VEuPathDB" id="PlasmoDB:PBANKA_1117300"/>
<evidence type="ECO:0000313" key="2">
    <source>
        <dbReference type="EMBL" id="SCM23765.1"/>
    </source>
</evidence>
<dbReference type="EMBL" id="LT608275">
    <property type="protein sequence ID" value="SCO61093.1"/>
    <property type="molecule type" value="Genomic_DNA"/>
</dbReference>
<evidence type="ECO:0000313" key="1">
    <source>
        <dbReference type="EMBL" id="CXI63066.1"/>
    </source>
</evidence>
<dbReference type="Proteomes" id="UP000069549">
    <property type="component" value="Chromosome 11"/>
</dbReference>
<dbReference type="EMBL" id="LT608259">
    <property type="protein sequence ID" value="SCO63182.1"/>
    <property type="molecule type" value="Genomic_DNA"/>
</dbReference>
<evidence type="ECO:0000313" key="9">
    <source>
        <dbReference type="Proteomes" id="UP000220214"/>
    </source>
</evidence>
<reference evidence="1 6" key="1">
    <citation type="submission" date="2016-02" db="EMBL/GenBank/DDBJ databases">
        <authorList>
            <consortium name="Pathogen Informatics"/>
        </authorList>
    </citation>
    <scope>NUCLEOTIDE SEQUENCE [LARGE SCALE GENOMIC DNA]</scope>
    <source>
        <strain evidence="1 6">K173</strain>
        <strain evidence="2 10">NK65 ny</strain>
        <strain evidence="3 9">NK65e</strain>
        <strain evidence="5 7">SP11 Antwerpcl1</strain>
        <strain evidence="4 8">SP11 RLL</strain>
    </source>
</reference>